<sequence length="157" mass="17878">MSADAIRRFYSAFARLDGAAMQAAYAPDASFEDEVFTLQGRPQIGGMWRMLCDATKAKGRDVWRLEASAVTDRSAHWEAHYRFSATGRLVHNIIEAEFELGRDGLIRRHRDRFNFWRWSRQALGTPGVLLGWTPMLRNGVRAQAAKNLEAFLAKHPN</sequence>
<comment type="caution">
    <text evidence="2">The sequence shown here is derived from an EMBL/GenBank/DDBJ whole genome shotgun (WGS) entry which is preliminary data.</text>
</comment>
<dbReference type="Gene3D" id="3.10.450.50">
    <property type="match status" value="1"/>
</dbReference>
<feature type="domain" description="SnoaL-like" evidence="1">
    <location>
        <begin position="6"/>
        <end position="109"/>
    </location>
</feature>
<dbReference type="Proteomes" id="UP000737171">
    <property type="component" value="Unassembled WGS sequence"/>
</dbReference>
<organism evidence="2 3">
    <name type="scientific">Pseudaquabacterium terrae</name>
    <dbReference type="NCBI Taxonomy" id="2732868"/>
    <lineage>
        <taxon>Bacteria</taxon>
        <taxon>Pseudomonadati</taxon>
        <taxon>Pseudomonadota</taxon>
        <taxon>Betaproteobacteria</taxon>
        <taxon>Burkholderiales</taxon>
        <taxon>Sphaerotilaceae</taxon>
        <taxon>Pseudaquabacterium</taxon>
    </lineage>
</organism>
<dbReference type="SUPFAM" id="SSF54427">
    <property type="entry name" value="NTF2-like"/>
    <property type="match status" value="1"/>
</dbReference>
<evidence type="ECO:0000313" key="2">
    <source>
        <dbReference type="EMBL" id="NRF69505.1"/>
    </source>
</evidence>
<name>A0ABX2ELQ9_9BURK</name>
<dbReference type="RefSeq" id="WP_173126506.1">
    <property type="nucleotide sequence ID" value="NZ_JABRWJ010000006.1"/>
</dbReference>
<dbReference type="Pfam" id="PF12680">
    <property type="entry name" value="SnoaL_2"/>
    <property type="match status" value="1"/>
</dbReference>
<protein>
    <submittedName>
        <fullName evidence="2">Nuclear transport factor 2 family protein</fullName>
    </submittedName>
</protein>
<evidence type="ECO:0000259" key="1">
    <source>
        <dbReference type="Pfam" id="PF12680"/>
    </source>
</evidence>
<reference evidence="2 3" key="1">
    <citation type="submission" date="2020-05" db="EMBL/GenBank/DDBJ databases">
        <title>Aquincola sp. isolate from soil.</title>
        <authorList>
            <person name="Han J."/>
            <person name="Kim D.-U."/>
        </authorList>
    </citation>
    <scope>NUCLEOTIDE SEQUENCE [LARGE SCALE GENOMIC DNA]</scope>
    <source>
        <strain evidence="2 3">S2</strain>
    </source>
</reference>
<dbReference type="InterPro" id="IPR032710">
    <property type="entry name" value="NTF2-like_dom_sf"/>
</dbReference>
<evidence type="ECO:0000313" key="3">
    <source>
        <dbReference type="Proteomes" id="UP000737171"/>
    </source>
</evidence>
<proteinExistence type="predicted"/>
<accession>A0ABX2ELQ9</accession>
<keyword evidence="3" id="KW-1185">Reference proteome</keyword>
<gene>
    <name evidence="2" type="ORF">HLB44_21105</name>
</gene>
<dbReference type="InterPro" id="IPR037401">
    <property type="entry name" value="SnoaL-like"/>
</dbReference>
<dbReference type="EMBL" id="JABRWJ010000006">
    <property type="protein sequence ID" value="NRF69505.1"/>
    <property type="molecule type" value="Genomic_DNA"/>
</dbReference>